<feature type="compositionally biased region" description="Basic and acidic residues" evidence="1">
    <location>
        <begin position="1"/>
        <end position="11"/>
    </location>
</feature>
<protein>
    <submittedName>
        <fullName evidence="3">Flocculation protein FLO11-like</fullName>
    </submittedName>
</protein>
<dbReference type="Proteomes" id="UP000095283">
    <property type="component" value="Unplaced"/>
</dbReference>
<organism evidence="2 3">
    <name type="scientific">Heterorhabditis bacteriophora</name>
    <name type="common">Entomopathogenic nematode worm</name>
    <dbReference type="NCBI Taxonomy" id="37862"/>
    <lineage>
        <taxon>Eukaryota</taxon>
        <taxon>Metazoa</taxon>
        <taxon>Ecdysozoa</taxon>
        <taxon>Nematoda</taxon>
        <taxon>Chromadorea</taxon>
        <taxon>Rhabditida</taxon>
        <taxon>Rhabditina</taxon>
        <taxon>Rhabditomorpha</taxon>
        <taxon>Strongyloidea</taxon>
        <taxon>Heterorhabditidae</taxon>
        <taxon>Heterorhabditis</taxon>
    </lineage>
</organism>
<evidence type="ECO:0000313" key="2">
    <source>
        <dbReference type="Proteomes" id="UP000095283"/>
    </source>
</evidence>
<feature type="region of interest" description="Disordered" evidence="1">
    <location>
        <begin position="1"/>
        <end position="23"/>
    </location>
</feature>
<accession>A0A1I7WCP4</accession>
<keyword evidence="2" id="KW-1185">Reference proteome</keyword>
<feature type="compositionally biased region" description="Polar residues" evidence="1">
    <location>
        <begin position="13"/>
        <end position="23"/>
    </location>
</feature>
<dbReference type="AlphaFoldDB" id="A0A1I7WCP4"/>
<name>A0A1I7WCP4_HETBA</name>
<proteinExistence type="predicted"/>
<evidence type="ECO:0000256" key="1">
    <source>
        <dbReference type="SAM" id="MobiDB-lite"/>
    </source>
</evidence>
<reference evidence="3" key="1">
    <citation type="submission" date="2016-11" db="UniProtKB">
        <authorList>
            <consortium name="WormBaseParasite"/>
        </authorList>
    </citation>
    <scope>IDENTIFICATION</scope>
</reference>
<evidence type="ECO:0000313" key="3">
    <source>
        <dbReference type="WBParaSite" id="Hba_02502"/>
    </source>
</evidence>
<dbReference type="WBParaSite" id="Hba_02502">
    <property type="protein sequence ID" value="Hba_02502"/>
    <property type="gene ID" value="Hba_02502"/>
</dbReference>
<sequence>MLDLHAQEDPGRQSPSNCSGLSMNSINRVGDRIRAFTPYYTAAHPKHAGSQRLQTIGRVDQKYVAKIAESKEEDVMADQIMENPTEALIESIGPGCLSLEEQESCYIETESAESLLWMIAMTSTVLPILCLMDWHSPKCRLNGPPPPRFAPNYNAVRARSKLLGVITVNDNITTPAIISSSESEAKNNGFFAPVLPSTATDQRRATNSPPKGELATVDAVYRVSQTTATTTTTINTRIQSTTAKIPPVIYLSQMDEFESSGNDSPPPILQLTPATKPLVRTALQTRPSYPLKLEPVMVTTIRGIIEEKNNKITVLPRPYDSVKHAVEENPEYLGESIWSDIDLLPEPMITGPAWRTHLTRNTTLPTTTTTTTTTIKAQTTQTTLSTQPTMKTRKKSTIATSLTTRITSTTAHHSTTKMTLPPLTSGWYSLAVIRSVVLQRVIIVGSYVRLRDFEAFLVLLYYRLVIFSVCSAIH</sequence>